<keyword evidence="1" id="KW-0732">Signal</keyword>
<evidence type="ECO:0000313" key="3">
    <source>
        <dbReference type="Proteomes" id="UP001530377"/>
    </source>
</evidence>
<organism evidence="2 3">
    <name type="scientific">Cyclostephanos tholiformis</name>
    <dbReference type="NCBI Taxonomy" id="382380"/>
    <lineage>
        <taxon>Eukaryota</taxon>
        <taxon>Sar</taxon>
        <taxon>Stramenopiles</taxon>
        <taxon>Ochrophyta</taxon>
        <taxon>Bacillariophyta</taxon>
        <taxon>Coscinodiscophyceae</taxon>
        <taxon>Thalassiosirophycidae</taxon>
        <taxon>Stephanodiscales</taxon>
        <taxon>Stephanodiscaceae</taxon>
        <taxon>Cyclostephanos</taxon>
    </lineage>
</organism>
<dbReference type="EMBL" id="JALLPB020000025">
    <property type="protein sequence ID" value="KAL3826235.1"/>
    <property type="molecule type" value="Genomic_DNA"/>
</dbReference>
<evidence type="ECO:0008006" key="4">
    <source>
        <dbReference type="Google" id="ProtNLM"/>
    </source>
</evidence>
<dbReference type="Proteomes" id="UP001530377">
    <property type="component" value="Unassembled WGS sequence"/>
</dbReference>
<evidence type="ECO:0000313" key="2">
    <source>
        <dbReference type="EMBL" id="KAL3826235.1"/>
    </source>
</evidence>
<reference evidence="2 3" key="1">
    <citation type="submission" date="2024-10" db="EMBL/GenBank/DDBJ databases">
        <title>Updated reference genomes for cyclostephanoid diatoms.</title>
        <authorList>
            <person name="Roberts W.R."/>
            <person name="Alverson A.J."/>
        </authorList>
    </citation>
    <scope>NUCLEOTIDE SEQUENCE [LARGE SCALE GENOMIC DNA]</scope>
    <source>
        <strain evidence="2 3">AJA228-03</strain>
    </source>
</reference>
<dbReference type="Pfam" id="PF13489">
    <property type="entry name" value="Methyltransf_23"/>
    <property type="match status" value="1"/>
</dbReference>
<proteinExistence type="predicted"/>
<dbReference type="CDD" id="cd02440">
    <property type="entry name" value="AdoMet_MTases"/>
    <property type="match status" value="1"/>
</dbReference>
<dbReference type="Gene3D" id="3.40.50.150">
    <property type="entry name" value="Vaccinia Virus protein VP39"/>
    <property type="match status" value="1"/>
</dbReference>
<protein>
    <recommendedName>
        <fullName evidence="4">Methyltransferase domain-containing protein</fullName>
    </recommendedName>
</protein>
<dbReference type="InterPro" id="IPR050508">
    <property type="entry name" value="Methyltransf_Superfamily"/>
</dbReference>
<name>A0ABD3SNR8_9STRA</name>
<gene>
    <name evidence="2" type="ORF">ACHAXA_006263</name>
</gene>
<feature type="signal peptide" evidence="1">
    <location>
        <begin position="1"/>
        <end position="22"/>
    </location>
</feature>
<dbReference type="SUPFAM" id="SSF53335">
    <property type="entry name" value="S-adenosyl-L-methionine-dependent methyltransferases"/>
    <property type="match status" value="1"/>
</dbReference>
<sequence length="350" mass="37879">MKIYSFALALALMGNVNRGAEAFLVGPDGSNDLMKNSVEKTLLTEIKPLVDTDSGAYPPLKNQILGTEVPCMMEYWSRPDIHTFGNMGIGGALHAAMAPIATKIIDVKAYGGVDVRKNVSFAFALISYELRALVNKSGARVVDLCCGVGMSTRALESAFHDAESVVGVDTSSEMISMAEVISGYETATRQAVARSAEALKVGLSETLGVSFKLLYMSILESISVINSDPYPSSRTATQASYRLANAENTELPNTSHDLVTIMYGFHEVPMDGRARILNESRRLLRRGGHLAIVDICPTYTPSAAMLAGEPFVLEYQQNIESQLASLEGFKLSKRKHVVPGHVNVWVLVAK</sequence>
<dbReference type="InterPro" id="IPR029063">
    <property type="entry name" value="SAM-dependent_MTases_sf"/>
</dbReference>
<keyword evidence="3" id="KW-1185">Reference proteome</keyword>
<evidence type="ECO:0000256" key="1">
    <source>
        <dbReference type="SAM" id="SignalP"/>
    </source>
</evidence>
<dbReference type="AlphaFoldDB" id="A0ABD3SNR8"/>
<dbReference type="PANTHER" id="PTHR42912">
    <property type="entry name" value="METHYLTRANSFERASE"/>
    <property type="match status" value="1"/>
</dbReference>
<feature type="chain" id="PRO_5044839537" description="Methyltransferase domain-containing protein" evidence="1">
    <location>
        <begin position="23"/>
        <end position="350"/>
    </location>
</feature>
<accession>A0ABD3SNR8</accession>
<dbReference type="PANTHER" id="PTHR42912:SF93">
    <property type="entry name" value="N6-ADENOSINE-METHYLTRANSFERASE TMT1A"/>
    <property type="match status" value="1"/>
</dbReference>
<comment type="caution">
    <text evidence="2">The sequence shown here is derived from an EMBL/GenBank/DDBJ whole genome shotgun (WGS) entry which is preliminary data.</text>
</comment>